<dbReference type="Gene3D" id="3.40.50.1460">
    <property type="match status" value="1"/>
</dbReference>
<evidence type="ECO:0000259" key="1">
    <source>
        <dbReference type="PROSITE" id="PS50883"/>
    </source>
</evidence>
<reference evidence="2 3" key="1">
    <citation type="submission" date="2022-06" db="EMBL/GenBank/DDBJ databases">
        <title>Actinoplanes abujensis sp. nov., isolated from Nigerian arid soil.</title>
        <authorList>
            <person name="Ding P."/>
        </authorList>
    </citation>
    <scope>NUCLEOTIDE SEQUENCE [LARGE SCALE GENOMIC DNA]</scope>
    <source>
        <strain evidence="3">TRM88002</strain>
    </source>
</reference>
<dbReference type="InterPro" id="IPR050706">
    <property type="entry name" value="Cyclic-di-GMP_PDE-like"/>
</dbReference>
<feature type="domain" description="EAL" evidence="1">
    <location>
        <begin position="398"/>
        <end position="672"/>
    </location>
</feature>
<dbReference type="PANTHER" id="PTHR33121">
    <property type="entry name" value="CYCLIC DI-GMP PHOSPHODIESTERASE PDEF"/>
    <property type="match status" value="1"/>
</dbReference>
<proteinExistence type="predicted"/>
<dbReference type="InterPro" id="IPR029030">
    <property type="entry name" value="Caspase-like_dom_sf"/>
</dbReference>
<evidence type="ECO:0000313" key="3">
    <source>
        <dbReference type="Proteomes" id="UP001523216"/>
    </source>
</evidence>
<dbReference type="EMBL" id="JAMQOL010000015">
    <property type="protein sequence ID" value="MCM4078551.1"/>
    <property type="molecule type" value="Genomic_DNA"/>
</dbReference>
<sequence>MANQRFAVMVGVDDAGSLLRFAERDAEAMRDQFEAEGFETCLFTGLNATAGEIKATLRQAVMRSGKSDVLVVYFAGRTVTPEWSRGADTYLITHDLDESALSENPDSGVRMAFLERDVLEFFAGAAVLFVDAVGDAPEGSRPAYSALTSYAEDAATREDPVIRHGVLTAHILATLHRQPSVTFGSLAQAVREQGLTPQVMSPPEGDAVVLAGPADQPGRPASRPLANPMDAAAGEILHLISRLTHHARMPRHAAPRSAGSRAEAGGAAPSRVEYLRAATDAHSSALLEYTANGFQTIDSSKRFDLDVIRPLLRFPAGADWFGHTVHDDHRTVLCVPLRLAEGRSLLLALVDPVADLLGLGQPLAKILETIWRTDFAASPDEAEIEVLTALRDAFGRLPVPLYEHCFELYRRVVKSYCVVFQPVVTLGKTARRVGVHSYEALARRSPSDQRAPVAMLRLAEVWGDRFVVERDKVILRMALHAYAQAHAEGPWAQPKPVSVNVAVRSLLSDAYVETLRTTIAELAIDPETVTLEISEQDPIEPRRGEQWAEAPHAYFHNRLAAIARDVGVAFAVDDFGEGYASLSRMAELPLTQIKVDRAILHHPLAAKELSLVMDTARYAGHAPRVVIVEGVDNESPLTLREIYEQRIRHVQGYITRQPAAPTLSTISPETSEYIAALVRGDDEHRDTLITRADDLPLQRGA</sequence>
<dbReference type="Gene3D" id="3.20.20.450">
    <property type="entry name" value="EAL domain"/>
    <property type="match status" value="1"/>
</dbReference>
<comment type="caution">
    <text evidence="2">The sequence shown here is derived from an EMBL/GenBank/DDBJ whole genome shotgun (WGS) entry which is preliminary data.</text>
</comment>
<dbReference type="Pfam" id="PF00563">
    <property type="entry name" value="EAL"/>
    <property type="match status" value="1"/>
</dbReference>
<keyword evidence="3" id="KW-1185">Reference proteome</keyword>
<dbReference type="SUPFAM" id="SSF141868">
    <property type="entry name" value="EAL domain-like"/>
    <property type="match status" value="1"/>
</dbReference>
<dbReference type="InterPro" id="IPR011600">
    <property type="entry name" value="Pept_C14_caspase"/>
</dbReference>
<dbReference type="Proteomes" id="UP001523216">
    <property type="component" value="Unassembled WGS sequence"/>
</dbReference>
<gene>
    <name evidence="2" type="ORF">LXN57_13330</name>
</gene>
<dbReference type="InterPro" id="IPR035919">
    <property type="entry name" value="EAL_sf"/>
</dbReference>
<dbReference type="SMART" id="SM00052">
    <property type="entry name" value="EAL"/>
    <property type="match status" value="1"/>
</dbReference>
<dbReference type="PROSITE" id="PS50883">
    <property type="entry name" value="EAL"/>
    <property type="match status" value="1"/>
</dbReference>
<organism evidence="2 3">
    <name type="scientific">Paractinoplanes hotanensis</name>
    <dbReference type="NCBI Taxonomy" id="2906497"/>
    <lineage>
        <taxon>Bacteria</taxon>
        <taxon>Bacillati</taxon>
        <taxon>Actinomycetota</taxon>
        <taxon>Actinomycetes</taxon>
        <taxon>Micromonosporales</taxon>
        <taxon>Micromonosporaceae</taxon>
        <taxon>Paractinoplanes</taxon>
    </lineage>
</organism>
<dbReference type="SUPFAM" id="SSF52129">
    <property type="entry name" value="Caspase-like"/>
    <property type="match status" value="1"/>
</dbReference>
<accession>A0ABT0XXP8</accession>
<dbReference type="PANTHER" id="PTHR33121:SF70">
    <property type="entry name" value="SIGNALING PROTEIN YKOW"/>
    <property type="match status" value="1"/>
</dbReference>
<protein>
    <submittedName>
        <fullName evidence="2">EAL domain-containing protein</fullName>
    </submittedName>
</protein>
<dbReference type="CDD" id="cd01948">
    <property type="entry name" value="EAL"/>
    <property type="match status" value="1"/>
</dbReference>
<dbReference type="InterPro" id="IPR001633">
    <property type="entry name" value="EAL_dom"/>
</dbReference>
<evidence type="ECO:0000313" key="2">
    <source>
        <dbReference type="EMBL" id="MCM4078551.1"/>
    </source>
</evidence>
<name>A0ABT0XXP8_9ACTN</name>
<dbReference type="RefSeq" id="WP_251798377.1">
    <property type="nucleotide sequence ID" value="NZ_JAMQOL010000015.1"/>
</dbReference>
<dbReference type="Pfam" id="PF00656">
    <property type="entry name" value="Peptidase_C14"/>
    <property type="match status" value="1"/>
</dbReference>